<comment type="caution">
    <text evidence="1">The sequence shown here is derived from an EMBL/GenBank/DDBJ whole genome shotgun (WGS) entry which is preliminary data.</text>
</comment>
<protein>
    <submittedName>
        <fullName evidence="1">Uncharacterized protein</fullName>
    </submittedName>
</protein>
<dbReference type="AlphaFoldDB" id="J9GPE2"/>
<dbReference type="EMBL" id="AMCI01000263">
    <property type="protein sequence ID" value="EJX10052.1"/>
    <property type="molecule type" value="Genomic_DNA"/>
</dbReference>
<organism evidence="1">
    <name type="scientific">gut metagenome</name>
    <dbReference type="NCBI Taxonomy" id="749906"/>
    <lineage>
        <taxon>unclassified sequences</taxon>
        <taxon>metagenomes</taxon>
        <taxon>organismal metagenomes</taxon>
    </lineage>
</organism>
<gene>
    <name evidence="1" type="ORF">EVA_01829</name>
</gene>
<sequence>MWLFYTKVEKGLNCFARCATGNLASDIVGKNLYGKTMRLNDPHILWVNPEGRIVAKELRGEELVKTVEHFVTQP</sequence>
<proteinExistence type="predicted"/>
<reference evidence="1" key="1">
    <citation type="journal article" date="2012" name="PLoS ONE">
        <title>Gene sets for utilization of primary and secondary nutrition supplies in the distal gut of endangered iberian lynx.</title>
        <authorList>
            <person name="Alcaide M."/>
            <person name="Messina E."/>
            <person name="Richter M."/>
            <person name="Bargiela R."/>
            <person name="Peplies J."/>
            <person name="Huws S.A."/>
            <person name="Newbold C.J."/>
            <person name="Golyshin P.N."/>
            <person name="Simon M.A."/>
            <person name="Lopez G."/>
            <person name="Yakimov M.M."/>
            <person name="Ferrer M."/>
        </authorList>
    </citation>
    <scope>NUCLEOTIDE SEQUENCE</scope>
</reference>
<name>J9GPE2_9ZZZZ</name>
<evidence type="ECO:0000313" key="1">
    <source>
        <dbReference type="EMBL" id="EJX10052.1"/>
    </source>
</evidence>
<accession>J9GPE2</accession>